<keyword evidence="1" id="KW-1133">Transmembrane helix</keyword>
<dbReference type="EMBL" id="AFZG01000017">
    <property type="protein sequence ID" value="EHL19624.1"/>
    <property type="molecule type" value="Genomic_DNA"/>
</dbReference>
<evidence type="ECO:0000313" key="2">
    <source>
        <dbReference type="EMBL" id="EHL16376.1"/>
    </source>
</evidence>
<dbReference type="AlphaFoldDB" id="G9XBR9"/>
<reference evidence="3 4" key="2">
    <citation type="submission" date="2011-08" db="EMBL/GenBank/DDBJ databases">
        <title>The Genome Sequence of Eubacteriaceae bacterium CM5.</title>
        <authorList>
            <consortium name="The Broad Institute Genome Sequencing Platform"/>
            <person name="Earl A."/>
            <person name="Ward D."/>
            <person name="Feldgarden M."/>
            <person name="Gevers D."/>
            <person name="Sizova M."/>
            <person name="Hazen A."/>
            <person name="Epstein S."/>
            <person name="Young S.K."/>
            <person name="Zeng Q."/>
            <person name="Gargeya S."/>
            <person name="Fitzgerald M."/>
            <person name="Haas B."/>
            <person name="Abouelleil A."/>
            <person name="Alvarado L."/>
            <person name="Arachchi H.M."/>
            <person name="Berlin A."/>
            <person name="Brown A."/>
            <person name="Chapman S.B."/>
            <person name="Chen Z."/>
            <person name="Dunbar C."/>
            <person name="Freedman E."/>
            <person name="Gearin G."/>
            <person name="Gellesch M."/>
            <person name="Goldberg J."/>
            <person name="Griggs A."/>
            <person name="Gujja S."/>
            <person name="Heiman D."/>
            <person name="Howarth C."/>
            <person name="Larson L."/>
            <person name="Lui A."/>
            <person name="MacDonald P.J.P."/>
            <person name="Montmayeur A."/>
            <person name="Murphy C."/>
            <person name="Neiman D."/>
            <person name="Pearson M."/>
            <person name="Priest M."/>
            <person name="Roberts A."/>
            <person name="Saif S."/>
            <person name="Shea T."/>
            <person name="Shenoy N."/>
            <person name="Sisk P."/>
            <person name="Stolte C."/>
            <person name="Sykes S."/>
            <person name="Wortman J."/>
            <person name="Nusbaum C."/>
            <person name="Birren B."/>
        </authorList>
    </citation>
    <scope>NUCLEOTIDE SEQUENCE [LARGE SCALE GENOMIC DNA]</scope>
    <source>
        <strain evidence="3 4">CM5</strain>
    </source>
</reference>
<evidence type="ECO:0000256" key="1">
    <source>
        <dbReference type="SAM" id="Phobius"/>
    </source>
</evidence>
<dbReference type="HOGENOM" id="CLU_1501349_0_0_9"/>
<name>G9XBR9_9FIRM</name>
<keyword evidence="1" id="KW-0472">Membrane</keyword>
<comment type="caution">
    <text evidence="3">The sequence shown here is derived from an EMBL/GenBank/DDBJ whole genome shotgun (WGS) entry which is preliminary data.</text>
</comment>
<proteinExistence type="predicted"/>
<accession>G9XBR9</accession>
<dbReference type="Proteomes" id="UP000006437">
    <property type="component" value="Unassembled WGS sequence"/>
</dbReference>
<keyword evidence="1" id="KW-0812">Transmembrane</keyword>
<sequence>MNRLNKKQKNSKGSATILVILIVLTVVLFGVMNMMSVYTSYKISQKNLKWTKQYYEFDSKAQVFANNIAKVIDKYSYNSQINQADILDELSKNMADDKEILLNGKTLNLPIDKNQKIAQNNYIDVGVYFLGEDGKRAFYIDLKIPQVKGNKPYETSYWNRVSESFEYNTNPEFSEGEEIIIQ</sequence>
<evidence type="ECO:0000313" key="5">
    <source>
        <dbReference type="Proteomes" id="UP000006437"/>
    </source>
</evidence>
<evidence type="ECO:0000313" key="3">
    <source>
        <dbReference type="EMBL" id="EHL19624.1"/>
    </source>
</evidence>
<protein>
    <recommendedName>
        <fullName evidence="6">Type 4 fimbrial biogenesis protein PilX N-terminal domain-containing protein</fullName>
    </recommendedName>
</protein>
<dbReference type="STRING" id="796937.HMPREF9630_00310"/>
<gene>
    <name evidence="3" type="ORF">HMPREF9628_01436</name>
    <name evidence="2" type="ORF">HMPREF9629_01216</name>
</gene>
<dbReference type="Proteomes" id="UP000003379">
    <property type="component" value="Unassembled WGS sequence"/>
</dbReference>
<evidence type="ECO:0008006" key="6">
    <source>
        <dbReference type="Google" id="ProtNLM"/>
    </source>
</evidence>
<dbReference type="RefSeq" id="WP_009525451.1">
    <property type="nucleotide sequence ID" value="NZ_JH414552.1"/>
</dbReference>
<reference evidence="2 5" key="1">
    <citation type="submission" date="2011-08" db="EMBL/GenBank/DDBJ databases">
        <title>The Genome Sequence of Eubacteriaceae bacterium ACC19a.</title>
        <authorList>
            <consortium name="The Broad Institute Genome Sequencing Platform"/>
            <person name="Earl A."/>
            <person name="Ward D."/>
            <person name="Feldgarden M."/>
            <person name="Gevers D."/>
            <person name="Sizova M."/>
            <person name="Hazen A."/>
            <person name="Epstein S."/>
            <person name="Young S.K."/>
            <person name="Zeng Q."/>
            <person name="Gargeya S."/>
            <person name="Fitzgerald M."/>
            <person name="Haas B."/>
            <person name="Abouelleil A."/>
            <person name="Alvarado L."/>
            <person name="Arachchi H.M."/>
            <person name="Berlin A."/>
            <person name="Brown A."/>
            <person name="Chapman S.B."/>
            <person name="Chen Z."/>
            <person name="Dunbar C."/>
            <person name="Freedman E."/>
            <person name="Gearin G."/>
            <person name="Gellesch M."/>
            <person name="Goldberg J."/>
            <person name="Griggs A."/>
            <person name="Gujja S."/>
            <person name="Heiman D."/>
            <person name="Howarth C."/>
            <person name="Larson L."/>
            <person name="Lui A."/>
            <person name="MacDonald P.J.P."/>
            <person name="Montmayeur A."/>
            <person name="Murphy C."/>
            <person name="Neiman D."/>
            <person name="Pearson M."/>
            <person name="Priest M."/>
            <person name="Roberts A."/>
            <person name="Saif S."/>
            <person name="Shea T."/>
            <person name="Shenoy N."/>
            <person name="Sisk P."/>
            <person name="Stolte C."/>
            <person name="Sykes S."/>
            <person name="Wortman J."/>
            <person name="Nusbaum C."/>
            <person name="Birren B."/>
        </authorList>
    </citation>
    <scope>NUCLEOTIDE SEQUENCE [LARGE SCALE GENOMIC DNA]</scope>
    <source>
        <strain evidence="2 5">ACC19a</strain>
    </source>
</reference>
<accession>G9WYG5</accession>
<dbReference type="EMBL" id="AFZE01000003">
    <property type="protein sequence ID" value="EHL16376.1"/>
    <property type="molecule type" value="Genomic_DNA"/>
</dbReference>
<feature type="transmembrane region" description="Helical" evidence="1">
    <location>
        <begin position="15"/>
        <end position="38"/>
    </location>
</feature>
<evidence type="ECO:0000313" key="4">
    <source>
        <dbReference type="Proteomes" id="UP000003379"/>
    </source>
</evidence>
<dbReference type="PATRIC" id="fig|796937.3.peg.409"/>
<organism evidence="3 4">
    <name type="scientific">Peptoanaerobacter stomatis</name>
    <dbReference type="NCBI Taxonomy" id="796937"/>
    <lineage>
        <taxon>Bacteria</taxon>
        <taxon>Bacillati</taxon>
        <taxon>Bacillota</taxon>
        <taxon>Clostridia</taxon>
        <taxon>Peptostreptococcales</taxon>
        <taxon>Filifactoraceae</taxon>
        <taxon>Peptoanaerobacter</taxon>
    </lineage>
</organism>